<dbReference type="GeneID" id="105271752"/>
<feature type="compositionally biased region" description="Basic and acidic residues" evidence="1">
    <location>
        <begin position="195"/>
        <end position="255"/>
    </location>
</feature>
<proteinExistence type="predicted"/>
<evidence type="ECO:0000313" key="3">
    <source>
        <dbReference type="RefSeq" id="XP_011311779.1"/>
    </source>
</evidence>
<feature type="compositionally biased region" description="Polar residues" evidence="1">
    <location>
        <begin position="69"/>
        <end position="86"/>
    </location>
</feature>
<feature type="region of interest" description="Disordered" evidence="1">
    <location>
        <begin position="195"/>
        <end position="343"/>
    </location>
</feature>
<accession>A0A9R1TJI8</accession>
<dbReference type="Proteomes" id="UP000694866">
    <property type="component" value="Unplaced"/>
</dbReference>
<name>A0A9R1TJI8_9HYME</name>
<organism evidence="2 3">
    <name type="scientific">Fopius arisanus</name>
    <dbReference type="NCBI Taxonomy" id="64838"/>
    <lineage>
        <taxon>Eukaryota</taxon>
        <taxon>Metazoa</taxon>
        <taxon>Ecdysozoa</taxon>
        <taxon>Arthropoda</taxon>
        <taxon>Hexapoda</taxon>
        <taxon>Insecta</taxon>
        <taxon>Pterygota</taxon>
        <taxon>Neoptera</taxon>
        <taxon>Endopterygota</taxon>
        <taxon>Hymenoptera</taxon>
        <taxon>Apocrita</taxon>
        <taxon>Ichneumonoidea</taxon>
        <taxon>Braconidae</taxon>
        <taxon>Opiinae</taxon>
        <taxon>Fopius</taxon>
    </lineage>
</organism>
<protein>
    <submittedName>
        <fullName evidence="3">Trichohyalin-like</fullName>
    </submittedName>
</protein>
<feature type="region of interest" description="Disordered" evidence="1">
    <location>
        <begin position="1"/>
        <end position="152"/>
    </location>
</feature>
<feature type="compositionally biased region" description="Basic and acidic residues" evidence="1">
    <location>
        <begin position="301"/>
        <end position="343"/>
    </location>
</feature>
<dbReference type="AlphaFoldDB" id="A0A9R1TJI8"/>
<feature type="compositionally biased region" description="Basic and acidic residues" evidence="1">
    <location>
        <begin position="134"/>
        <end position="152"/>
    </location>
</feature>
<reference evidence="3" key="1">
    <citation type="submission" date="2025-08" db="UniProtKB">
        <authorList>
            <consortium name="RefSeq"/>
        </authorList>
    </citation>
    <scope>IDENTIFICATION</scope>
    <source>
        <strain evidence="3">USDA-PBARC FA_bdor</strain>
        <tissue evidence="3">Whole organism</tissue>
    </source>
</reference>
<sequence>MQSDGDLSKVDPVGAKRGRGRPGSRNTTKEKKKSPDTGEGREREITVWTKKDDKEGGSEERPDGEGGETQIQSDTPPRNGKITSGKQLARTPTKAKDEETQGNSEREVNGEERKQTERATSERIGDIQVLTQGERARGRREEAGEGKTEQTRHWEELEWRMEKKWEKWTKKQKELEEEKWEKVFVSLEEMIRREFDRERGHTERPHRECPNCDPLRRKLEEAQERSQEVRSILEQEQEPEKEKRGSERHAREGDKLNSSPESEPREELTSTPPRWCPSESGNRRKPPGAAEVKEILQTGHGGKDSRGAKHSTQHNEEQGEQEEQAKEAQEDFPRKLEPDEWDEERKERRERRKWIKIRGLVLRTKQKKEAMESWFLENLQEKVRVDKVERMEGIEGKNGWRVKLEEMDSKIRILKKKRELKHLHSPVWILDDITEKQKLIQSWIEKQAFKWEKAGKFTRT</sequence>
<gene>
    <name evidence="3" type="primary">LOC105271752</name>
</gene>
<dbReference type="RefSeq" id="XP_011311779.1">
    <property type="nucleotide sequence ID" value="XM_011313477.1"/>
</dbReference>
<feature type="compositionally biased region" description="Basic and acidic residues" evidence="1">
    <location>
        <begin position="94"/>
        <end position="125"/>
    </location>
</feature>
<feature type="compositionally biased region" description="Basic and acidic residues" evidence="1">
    <location>
        <begin position="27"/>
        <end position="64"/>
    </location>
</feature>
<keyword evidence="2" id="KW-1185">Reference proteome</keyword>
<evidence type="ECO:0000256" key="1">
    <source>
        <dbReference type="SAM" id="MobiDB-lite"/>
    </source>
</evidence>
<dbReference type="KEGG" id="fas:105271752"/>
<evidence type="ECO:0000313" key="2">
    <source>
        <dbReference type="Proteomes" id="UP000694866"/>
    </source>
</evidence>